<dbReference type="Pfam" id="PF13349">
    <property type="entry name" value="DUF4097"/>
    <property type="match status" value="1"/>
</dbReference>
<proteinExistence type="predicted"/>
<dbReference type="EMBL" id="FMZP01000002">
    <property type="protein sequence ID" value="SDC24072.1"/>
    <property type="molecule type" value="Genomic_DNA"/>
</dbReference>
<reference evidence="3" key="2">
    <citation type="submission" date="2016-10" db="EMBL/GenBank/DDBJ databases">
        <authorList>
            <person name="de Groot N.N."/>
        </authorList>
    </citation>
    <scope>NUCLEOTIDE SEQUENCE [LARGE SCALE GENOMIC DNA]</scope>
    <source>
        <strain evidence="3">CDM_6</strain>
    </source>
</reference>
<evidence type="ECO:0000313" key="2">
    <source>
        <dbReference type="EMBL" id="SDC24072.1"/>
    </source>
</evidence>
<dbReference type="Proteomes" id="UP000199320">
    <property type="component" value="Unassembled WGS sequence"/>
</dbReference>
<dbReference type="PROSITE" id="PS51257">
    <property type="entry name" value="PROKAR_LIPOPROTEIN"/>
    <property type="match status" value="1"/>
</dbReference>
<feature type="domain" description="DUF4097" evidence="1">
    <location>
        <begin position="85"/>
        <end position="267"/>
    </location>
</feature>
<dbReference type="InterPro" id="IPR025164">
    <property type="entry name" value="Toastrack_DUF4097"/>
</dbReference>
<dbReference type="STRING" id="392421.SAMN04488694_101235"/>
<dbReference type="Proteomes" id="UP000324021">
    <property type="component" value="Unassembled WGS sequence"/>
</dbReference>
<sequence>MQHDISRRQLLGGGSLGTLGTLAGCLATGRGATETVTETYETSDLSSLALETVNGAITVDGAEGDAIEVTADKAAPTEDTLESVTLESNRSDGQLTLETNFETTPFLFGPDPKVDLAVTVPSGIQLARAETTNGDVATRNVTGDLVAGTTNGRIDAEGVDGGLSAETTNGEVHAAGVSGDVDADTTNGDIDIVLADGGDLTAESTNGEITVRAPESVDATVSIETTNGDISVEGFGDSTASSDSSLEMTLGDGTRRIRLETTNGDVSFRSTDTS</sequence>
<dbReference type="PROSITE" id="PS51318">
    <property type="entry name" value="TAT"/>
    <property type="match status" value="1"/>
</dbReference>
<dbReference type="OrthoDB" id="188273at2157"/>
<evidence type="ECO:0000313" key="5">
    <source>
        <dbReference type="Proteomes" id="UP000324021"/>
    </source>
</evidence>
<evidence type="ECO:0000313" key="3">
    <source>
        <dbReference type="EMBL" id="SES72302.1"/>
    </source>
</evidence>
<dbReference type="InterPro" id="IPR006311">
    <property type="entry name" value="TAT_signal"/>
</dbReference>
<name>A0A1H9YT10_9EURY</name>
<gene>
    <name evidence="3" type="ORF">SAMN04488694_101235</name>
    <name evidence="2" type="ORF">SAMN05192552_1002205</name>
</gene>
<accession>A0A1H9YT10</accession>
<reference evidence="4 5" key="1">
    <citation type="submission" date="2016-10" db="EMBL/GenBank/DDBJ databases">
        <authorList>
            <person name="Varghese N."/>
            <person name="Submissions S."/>
        </authorList>
    </citation>
    <scope>NUCLEOTIDE SEQUENCE [LARGE SCALE GENOMIC DNA]</scope>
    <source>
        <strain evidence="2 5">CDM_1</strain>
        <strain evidence="4">CDM_6</strain>
    </source>
</reference>
<evidence type="ECO:0000313" key="4">
    <source>
        <dbReference type="Proteomes" id="UP000199320"/>
    </source>
</evidence>
<evidence type="ECO:0000259" key="1">
    <source>
        <dbReference type="Pfam" id="PF13349"/>
    </source>
</evidence>
<keyword evidence="4" id="KW-1185">Reference proteome</keyword>
<dbReference type="RefSeq" id="WP_092929220.1">
    <property type="nucleotide sequence ID" value="NZ_FMZP01000002.1"/>
</dbReference>
<organism evidence="3 4">
    <name type="scientific">Natrinema hispanicum</name>
    <dbReference type="NCBI Taxonomy" id="392421"/>
    <lineage>
        <taxon>Archaea</taxon>
        <taxon>Methanobacteriati</taxon>
        <taxon>Methanobacteriota</taxon>
        <taxon>Stenosarchaea group</taxon>
        <taxon>Halobacteria</taxon>
        <taxon>Halobacteriales</taxon>
        <taxon>Natrialbaceae</taxon>
        <taxon>Natrinema</taxon>
    </lineage>
</organism>
<dbReference type="EMBL" id="FOIC01000001">
    <property type="protein sequence ID" value="SES72302.1"/>
    <property type="molecule type" value="Genomic_DNA"/>
</dbReference>
<protein>
    <submittedName>
        <fullName evidence="2 3">Adhesin</fullName>
    </submittedName>
</protein>
<dbReference type="AlphaFoldDB" id="A0A1H9YT10"/>